<name>A0A3S2VR01_9SPHN</name>
<keyword evidence="2 5" id="KW-0812">Transmembrane</keyword>
<dbReference type="EMBL" id="SACO01000015">
    <property type="protein sequence ID" value="RVU03430.1"/>
    <property type="molecule type" value="Genomic_DNA"/>
</dbReference>
<dbReference type="OrthoDB" id="9792218at2"/>
<evidence type="ECO:0000256" key="1">
    <source>
        <dbReference type="ARBA" id="ARBA00004370"/>
    </source>
</evidence>
<dbReference type="Gene3D" id="2.30.30.60">
    <property type="match status" value="1"/>
</dbReference>
<dbReference type="PANTHER" id="PTHR30566:SF25">
    <property type="entry name" value="INNER MEMBRANE PROTEIN"/>
    <property type="match status" value="1"/>
</dbReference>
<feature type="transmembrane region" description="Helical" evidence="5">
    <location>
        <begin position="43"/>
        <end position="65"/>
    </location>
</feature>
<protein>
    <submittedName>
        <fullName evidence="7">Mechanosensitive ion channel</fullName>
    </submittedName>
</protein>
<feature type="domain" description="Mechanosensitive ion channel MscS" evidence="6">
    <location>
        <begin position="210"/>
        <end position="275"/>
    </location>
</feature>
<proteinExistence type="predicted"/>
<evidence type="ECO:0000256" key="4">
    <source>
        <dbReference type="ARBA" id="ARBA00023136"/>
    </source>
</evidence>
<dbReference type="AlphaFoldDB" id="A0A3S2VR01"/>
<sequence>MISLDAARLGSKMLRNFQNETLDGDALPSFDEVMHWSGRVSHAAMAAGIGIGVALLIHGVAFALLKRVGRRNHNQAESVAAPQLYHSARWAMVAAGVAVADSTDRLLAKLWGGVQGFIVPALTGWVIYALVKTGAELLSRRAETSGDEMTARSRRTRITVLSRSIGFVIVFITLALMLLGIPAVRHVGATLIASAGLMGLAVGAAAQPALKSLIAGLQIALTEPIRMGDVVVVDGEQGRVEDIRLSYVVIRTADERRLIVPTVKFLDSTFQNWTRVGGIAGPVVVPIRPGFAIAPLREAFHAALAASAHWDGRVGELVMSEARVGSVELKMTVSAADPSVLGTLRAEIREAMLEWLRVNQPDALCMEP</sequence>
<dbReference type="RefSeq" id="WP_127711299.1">
    <property type="nucleotide sequence ID" value="NZ_SACO01000015.1"/>
</dbReference>
<keyword evidence="3 5" id="KW-1133">Transmembrane helix</keyword>
<dbReference type="Gene3D" id="1.10.287.1260">
    <property type="match status" value="1"/>
</dbReference>
<evidence type="ECO:0000256" key="3">
    <source>
        <dbReference type="ARBA" id="ARBA00022989"/>
    </source>
</evidence>
<dbReference type="Proteomes" id="UP000282837">
    <property type="component" value="Unassembled WGS sequence"/>
</dbReference>
<dbReference type="InterPro" id="IPR006685">
    <property type="entry name" value="MscS_channel_2nd"/>
</dbReference>
<dbReference type="GO" id="GO:0016020">
    <property type="term" value="C:membrane"/>
    <property type="evidence" value="ECO:0007669"/>
    <property type="project" value="UniProtKB-SubCell"/>
</dbReference>
<feature type="transmembrane region" description="Helical" evidence="5">
    <location>
        <begin position="160"/>
        <end position="181"/>
    </location>
</feature>
<dbReference type="InterPro" id="IPR010920">
    <property type="entry name" value="LSM_dom_sf"/>
</dbReference>
<comment type="subcellular location">
    <subcellularLocation>
        <location evidence="1">Membrane</location>
    </subcellularLocation>
</comment>
<dbReference type="Pfam" id="PF00924">
    <property type="entry name" value="MS_channel_2nd"/>
    <property type="match status" value="1"/>
</dbReference>
<dbReference type="InterPro" id="IPR023408">
    <property type="entry name" value="MscS_beta-dom_sf"/>
</dbReference>
<comment type="caution">
    <text evidence="7">The sequence shown here is derived from an EMBL/GenBank/DDBJ whole genome shotgun (WGS) entry which is preliminary data.</text>
</comment>
<evidence type="ECO:0000259" key="6">
    <source>
        <dbReference type="Pfam" id="PF00924"/>
    </source>
</evidence>
<evidence type="ECO:0000313" key="8">
    <source>
        <dbReference type="Proteomes" id="UP000282837"/>
    </source>
</evidence>
<gene>
    <name evidence="7" type="ORF">EOE18_15870</name>
</gene>
<keyword evidence="8" id="KW-1185">Reference proteome</keyword>
<accession>A0A3S2VR01</accession>
<evidence type="ECO:0000256" key="2">
    <source>
        <dbReference type="ARBA" id="ARBA00022692"/>
    </source>
</evidence>
<dbReference type="GO" id="GO:0008381">
    <property type="term" value="F:mechanosensitive monoatomic ion channel activity"/>
    <property type="evidence" value="ECO:0007669"/>
    <property type="project" value="UniProtKB-ARBA"/>
</dbReference>
<evidence type="ECO:0000313" key="7">
    <source>
        <dbReference type="EMBL" id="RVU03430.1"/>
    </source>
</evidence>
<keyword evidence="4 5" id="KW-0472">Membrane</keyword>
<evidence type="ECO:0000256" key="5">
    <source>
        <dbReference type="SAM" id="Phobius"/>
    </source>
</evidence>
<organism evidence="7 8">
    <name type="scientific">Novosphingobium umbonatum</name>
    <dbReference type="NCBI Taxonomy" id="1908524"/>
    <lineage>
        <taxon>Bacteria</taxon>
        <taxon>Pseudomonadati</taxon>
        <taxon>Pseudomonadota</taxon>
        <taxon>Alphaproteobacteria</taxon>
        <taxon>Sphingomonadales</taxon>
        <taxon>Sphingomonadaceae</taxon>
        <taxon>Novosphingobium</taxon>
    </lineage>
</organism>
<dbReference type="SUPFAM" id="SSF50182">
    <property type="entry name" value="Sm-like ribonucleoproteins"/>
    <property type="match status" value="1"/>
</dbReference>
<reference evidence="7 8" key="1">
    <citation type="submission" date="2019-01" db="EMBL/GenBank/DDBJ databases">
        <authorList>
            <person name="Chen W.-M."/>
        </authorList>
    </citation>
    <scope>NUCLEOTIDE SEQUENCE [LARGE SCALE GENOMIC DNA]</scope>
    <source>
        <strain evidence="7 8">FSY-9</strain>
    </source>
</reference>
<dbReference type="PANTHER" id="PTHR30566">
    <property type="entry name" value="YNAI-RELATED MECHANOSENSITIVE ION CHANNEL"/>
    <property type="match status" value="1"/>
</dbReference>